<dbReference type="SUPFAM" id="SSF46689">
    <property type="entry name" value="Homeodomain-like"/>
    <property type="match status" value="1"/>
</dbReference>
<dbReference type="PROSITE" id="PS50977">
    <property type="entry name" value="HTH_TETR_2"/>
    <property type="match status" value="1"/>
</dbReference>
<dbReference type="InterPro" id="IPR050109">
    <property type="entry name" value="HTH-type_TetR-like_transc_reg"/>
</dbReference>
<dbReference type="EMBL" id="FNEZ01000003">
    <property type="protein sequence ID" value="SDK04073.1"/>
    <property type="molecule type" value="Genomic_DNA"/>
</dbReference>
<evidence type="ECO:0000313" key="5">
    <source>
        <dbReference type="Proteomes" id="UP000199580"/>
    </source>
</evidence>
<dbReference type="PANTHER" id="PTHR30055:SF222">
    <property type="entry name" value="REGULATORY PROTEIN"/>
    <property type="match status" value="1"/>
</dbReference>
<feature type="domain" description="HTH tetR-type" evidence="3">
    <location>
        <begin position="1"/>
        <end position="61"/>
    </location>
</feature>
<protein>
    <submittedName>
        <fullName evidence="4">Transcriptional regulator, TetR family</fullName>
    </submittedName>
</protein>
<evidence type="ECO:0000256" key="2">
    <source>
        <dbReference type="PROSITE-ProRule" id="PRU00335"/>
    </source>
</evidence>
<sequence>MDKQKEILAAALKLFVEFGFHGTPTSKIAKEAGVANGTLFHYYPTKDDLITSLYVSIKLEMSAFVETQSPKNHDYKAQFKNQFVNALHWAMAHPNEFQYVQQFYNSPYAALLQSEILQEQMQKTCGEIQLAIDSGIVKRLPVDYIFTLLSSHLFGLNQYLKNANLPVSKQKVVITETFELLWDMLT</sequence>
<dbReference type="Gene3D" id="1.10.357.10">
    <property type="entry name" value="Tetracycline Repressor, domain 2"/>
    <property type="match status" value="1"/>
</dbReference>
<dbReference type="AlphaFoldDB" id="A0A1G8YMV6"/>
<reference evidence="4 5" key="1">
    <citation type="submission" date="2016-10" db="EMBL/GenBank/DDBJ databases">
        <authorList>
            <person name="de Groot N.N."/>
        </authorList>
    </citation>
    <scope>NUCLEOTIDE SEQUENCE [LARGE SCALE GENOMIC DNA]</scope>
    <source>
        <strain evidence="4 5">CGMCC 1.10076</strain>
    </source>
</reference>
<proteinExistence type="predicted"/>
<evidence type="ECO:0000259" key="3">
    <source>
        <dbReference type="PROSITE" id="PS50977"/>
    </source>
</evidence>
<keyword evidence="5" id="KW-1185">Reference proteome</keyword>
<dbReference type="InterPro" id="IPR001647">
    <property type="entry name" value="HTH_TetR"/>
</dbReference>
<dbReference type="PANTHER" id="PTHR30055">
    <property type="entry name" value="HTH-TYPE TRANSCRIPTIONAL REGULATOR RUTR"/>
    <property type="match status" value="1"/>
</dbReference>
<dbReference type="InterPro" id="IPR009057">
    <property type="entry name" value="Homeodomain-like_sf"/>
</dbReference>
<keyword evidence="1 2" id="KW-0238">DNA-binding</keyword>
<organism evidence="4 5">
    <name type="scientific">Flavobacterium noncentrifugens</name>
    <dbReference type="NCBI Taxonomy" id="1128970"/>
    <lineage>
        <taxon>Bacteria</taxon>
        <taxon>Pseudomonadati</taxon>
        <taxon>Bacteroidota</taxon>
        <taxon>Flavobacteriia</taxon>
        <taxon>Flavobacteriales</taxon>
        <taxon>Flavobacteriaceae</taxon>
        <taxon>Flavobacterium</taxon>
    </lineage>
</organism>
<dbReference type="RefSeq" id="WP_091395694.1">
    <property type="nucleotide sequence ID" value="NZ_BKAI01000006.1"/>
</dbReference>
<dbReference type="Pfam" id="PF00440">
    <property type="entry name" value="TetR_N"/>
    <property type="match status" value="1"/>
</dbReference>
<dbReference type="PRINTS" id="PR00455">
    <property type="entry name" value="HTHTETR"/>
</dbReference>
<dbReference type="Proteomes" id="UP000199580">
    <property type="component" value="Unassembled WGS sequence"/>
</dbReference>
<accession>A0A1G8YMV6</accession>
<name>A0A1G8YMV6_9FLAO</name>
<dbReference type="OrthoDB" id="6430772at2"/>
<evidence type="ECO:0000256" key="1">
    <source>
        <dbReference type="ARBA" id="ARBA00023125"/>
    </source>
</evidence>
<dbReference type="GO" id="GO:0003677">
    <property type="term" value="F:DNA binding"/>
    <property type="evidence" value="ECO:0007669"/>
    <property type="project" value="UniProtKB-UniRule"/>
</dbReference>
<dbReference type="STRING" id="1128970.SAMN04487935_2397"/>
<evidence type="ECO:0000313" key="4">
    <source>
        <dbReference type="EMBL" id="SDK04073.1"/>
    </source>
</evidence>
<feature type="DNA-binding region" description="H-T-H motif" evidence="2">
    <location>
        <begin position="24"/>
        <end position="43"/>
    </location>
</feature>
<gene>
    <name evidence="4" type="ORF">SAMN04487935_2397</name>
</gene>